<sequence>MIRSRHAAAARLAALSLAAAALAGGAAASAQAKARITLDPGCYLSNDTGVLTGRGFKPNATWTAKLSGTKELGSGRTDGRGRVRARFTAPAYEGRNGTRKLTLSVTDGPNVASTTFLMSPLTASFTPESGDPARLRVRWRVLGIGPRRGVYVHYIQPNGKLKRTIRIGTSDGVCGALKTGPIALFPFRYSFGLWRFQVDTSRRWSRRTTPRLTIRFRIAKPRSASGRRRARG</sequence>
<feature type="signal peptide" evidence="1">
    <location>
        <begin position="1"/>
        <end position="32"/>
    </location>
</feature>
<keyword evidence="3" id="KW-1185">Reference proteome</keyword>
<name>A0A840IM92_9ACTN</name>
<protein>
    <submittedName>
        <fullName evidence="2">Uncharacterized protein</fullName>
    </submittedName>
</protein>
<organism evidence="2 3">
    <name type="scientific">Conexibacter arvalis</name>
    <dbReference type="NCBI Taxonomy" id="912552"/>
    <lineage>
        <taxon>Bacteria</taxon>
        <taxon>Bacillati</taxon>
        <taxon>Actinomycetota</taxon>
        <taxon>Thermoleophilia</taxon>
        <taxon>Solirubrobacterales</taxon>
        <taxon>Conexibacteraceae</taxon>
        <taxon>Conexibacter</taxon>
    </lineage>
</organism>
<comment type="caution">
    <text evidence="2">The sequence shown here is derived from an EMBL/GenBank/DDBJ whole genome shotgun (WGS) entry which is preliminary data.</text>
</comment>
<keyword evidence="1" id="KW-0732">Signal</keyword>
<evidence type="ECO:0000256" key="1">
    <source>
        <dbReference type="SAM" id="SignalP"/>
    </source>
</evidence>
<evidence type="ECO:0000313" key="3">
    <source>
        <dbReference type="Proteomes" id="UP000585272"/>
    </source>
</evidence>
<proteinExistence type="predicted"/>
<dbReference type="AlphaFoldDB" id="A0A840IM92"/>
<gene>
    <name evidence="2" type="ORF">BDZ31_004599</name>
</gene>
<dbReference type="EMBL" id="JACHNU010000010">
    <property type="protein sequence ID" value="MBB4664980.1"/>
    <property type="molecule type" value="Genomic_DNA"/>
</dbReference>
<evidence type="ECO:0000313" key="2">
    <source>
        <dbReference type="EMBL" id="MBB4664980.1"/>
    </source>
</evidence>
<accession>A0A840IM92</accession>
<dbReference type="Proteomes" id="UP000585272">
    <property type="component" value="Unassembled WGS sequence"/>
</dbReference>
<reference evidence="2 3" key="1">
    <citation type="submission" date="2020-08" db="EMBL/GenBank/DDBJ databases">
        <title>Genomic Encyclopedia of Archaeal and Bacterial Type Strains, Phase II (KMG-II): from individual species to whole genera.</title>
        <authorList>
            <person name="Goeker M."/>
        </authorList>
    </citation>
    <scope>NUCLEOTIDE SEQUENCE [LARGE SCALE GENOMIC DNA]</scope>
    <source>
        <strain evidence="2 3">DSM 23288</strain>
    </source>
</reference>
<feature type="chain" id="PRO_5038691578" evidence="1">
    <location>
        <begin position="33"/>
        <end position="232"/>
    </location>
</feature>
<dbReference type="RefSeq" id="WP_183345502.1">
    <property type="nucleotide sequence ID" value="NZ_JACHNU010000010.1"/>
</dbReference>